<name>A0ABR0JKK0_9PEZI</name>
<dbReference type="Proteomes" id="UP001357485">
    <property type="component" value="Unassembled WGS sequence"/>
</dbReference>
<keyword evidence="2" id="KW-1185">Reference proteome</keyword>
<organism evidence="1 2">
    <name type="scientific">Cryomyces antarcticus</name>
    <dbReference type="NCBI Taxonomy" id="329879"/>
    <lineage>
        <taxon>Eukaryota</taxon>
        <taxon>Fungi</taxon>
        <taxon>Dikarya</taxon>
        <taxon>Ascomycota</taxon>
        <taxon>Pezizomycotina</taxon>
        <taxon>Dothideomycetes</taxon>
        <taxon>Dothideomycetes incertae sedis</taxon>
        <taxon>Cryomyces</taxon>
    </lineage>
</organism>
<sequence length="83" mass="9054">WEVLRDPNPTPTASRSPNGLSCWVSARTWGACLSARPATSADGSVLATAPTTTFPDARGRGLHPSTWRFQSTTSQRRRVWSLV</sequence>
<gene>
    <name evidence="1" type="ORF">LTR16_009983</name>
</gene>
<comment type="caution">
    <text evidence="1">The sequence shown here is derived from an EMBL/GenBank/DDBJ whole genome shotgun (WGS) entry which is preliminary data.</text>
</comment>
<reference evidence="1 2" key="1">
    <citation type="submission" date="2023-08" db="EMBL/GenBank/DDBJ databases">
        <title>Black Yeasts Isolated from many extreme environments.</title>
        <authorList>
            <person name="Coleine C."/>
            <person name="Stajich J.E."/>
            <person name="Selbmann L."/>
        </authorList>
    </citation>
    <scope>NUCLEOTIDE SEQUENCE [LARGE SCALE GENOMIC DNA]</scope>
    <source>
        <strain evidence="1 2">CCFEE 536</strain>
    </source>
</reference>
<feature type="non-terminal residue" evidence="1">
    <location>
        <position position="1"/>
    </location>
</feature>
<evidence type="ECO:0000313" key="1">
    <source>
        <dbReference type="EMBL" id="KAK5066501.1"/>
    </source>
</evidence>
<proteinExistence type="predicted"/>
<evidence type="ECO:0000313" key="2">
    <source>
        <dbReference type="Proteomes" id="UP001357485"/>
    </source>
</evidence>
<feature type="non-terminal residue" evidence="1">
    <location>
        <position position="83"/>
    </location>
</feature>
<dbReference type="EMBL" id="JAVRRA010027350">
    <property type="protein sequence ID" value="KAK5066501.1"/>
    <property type="molecule type" value="Genomic_DNA"/>
</dbReference>
<accession>A0ABR0JKK0</accession>
<protein>
    <submittedName>
        <fullName evidence="1">Uncharacterized protein</fullName>
    </submittedName>
</protein>